<organism evidence="2 3">
    <name type="scientific">Blautia wexlerae</name>
    <dbReference type="NCBI Taxonomy" id="418240"/>
    <lineage>
        <taxon>Bacteria</taxon>
        <taxon>Bacillati</taxon>
        <taxon>Bacillota</taxon>
        <taxon>Clostridia</taxon>
        <taxon>Lachnospirales</taxon>
        <taxon>Lachnospiraceae</taxon>
        <taxon>Blautia</taxon>
    </lineage>
</organism>
<evidence type="ECO:0000313" key="2">
    <source>
        <dbReference type="EMBL" id="MZS89525.1"/>
    </source>
</evidence>
<accession>A0A6L8XU29</accession>
<protein>
    <recommendedName>
        <fullName evidence="4">DUF3102 domain-containing protein</fullName>
    </recommendedName>
</protein>
<dbReference type="RefSeq" id="WP_161276243.1">
    <property type="nucleotide sequence ID" value="NZ_WWUZ01000006.1"/>
</dbReference>
<name>A0A6L8XU29_9FIRM</name>
<feature type="compositionally biased region" description="Basic and acidic residues" evidence="1">
    <location>
        <begin position="257"/>
        <end position="281"/>
    </location>
</feature>
<comment type="caution">
    <text evidence="2">The sequence shown here is derived from an EMBL/GenBank/DDBJ whole genome shotgun (WGS) entry which is preliminary data.</text>
</comment>
<evidence type="ECO:0008006" key="4">
    <source>
        <dbReference type="Google" id="ProtNLM"/>
    </source>
</evidence>
<evidence type="ECO:0000256" key="1">
    <source>
        <dbReference type="SAM" id="MobiDB-lite"/>
    </source>
</evidence>
<feature type="compositionally biased region" description="Basic and acidic residues" evidence="1">
    <location>
        <begin position="367"/>
        <end position="384"/>
    </location>
</feature>
<evidence type="ECO:0000313" key="3">
    <source>
        <dbReference type="Proteomes" id="UP000477156"/>
    </source>
</evidence>
<sequence>MENMTTDYQGFKRDTDLAVEKIRTGAMTMAQGAVELGYQLKVARDTGVLQESGYSSMGEFARAEYGLRPDQTTRYIQLNDKYSEDGYSRRLKEKYTGIGKTILMEMLTLPDIISDEITENFSKEDVRALSAELKEENEITDLEVMMEETDQTQEELPSILEQTAYQLGKDQPQIYIDLFETLYINESQAAAEILAPDEEKIYSLRIPGTGRILLSLKLSEQQVRLINVRSQEKEDFTWQQLEAAFRKLMDFTNGPEESWKEQYGEEFPREEPKEIKPDKKQSKVQKAKKPEKKKPEKIKPTGKVENSVDNHTEGQKTAVPEKEDSVPGKPKADFHSETPESQPENIEKSQETALSEPEPQIPGQDSIENHPEYMPKPVEPKEQEIAPAQSGSEPPAAEPKTRKEYIDTLTAYGTAEYIARAMRQFTNKTYNTLLDPDFWNEWLNGKVDHNGRPWED</sequence>
<proteinExistence type="predicted"/>
<dbReference type="Proteomes" id="UP000477156">
    <property type="component" value="Unassembled WGS sequence"/>
</dbReference>
<dbReference type="AlphaFoldDB" id="A0A6L8XU29"/>
<reference evidence="2 3" key="1">
    <citation type="journal article" date="2019" name="Nat. Med.">
        <title>A library of human gut bacterial isolates paired with longitudinal multiomics data enables mechanistic microbiome research.</title>
        <authorList>
            <person name="Poyet M."/>
            <person name="Groussin M."/>
            <person name="Gibbons S.M."/>
            <person name="Avila-Pacheco J."/>
            <person name="Jiang X."/>
            <person name="Kearney S.M."/>
            <person name="Perrotta A.R."/>
            <person name="Berdy B."/>
            <person name="Zhao S."/>
            <person name="Lieberman T.D."/>
            <person name="Swanson P.K."/>
            <person name="Smith M."/>
            <person name="Roesemann S."/>
            <person name="Alexander J.E."/>
            <person name="Rich S.A."/>
            <person name="Livny J."/>
            <person name="Vlamakis H."/>
            <person name="Clish C."/>
            <person name="Bullock K."/>
            <person name="Deik A."/>
            <person name="Scott J."/>
            <person name="Pierce K.A."/>
            <person name="Xavier R.J."/>
            <person name="Alm E.J."/>
        </authorList>
    </citation>
    <scope>NUCLEOTIDE SEQUENCE [LARGE SCALE GENOMIC DNA]</scope>
    <source>
        <strain evidence="2 3">BIOML-A12</strain>
    </source>
</reference>
<feature type="compositionally biased region" description="Basic and acidic residues" evidence="1">
    <location>
        <begin position="306"/>
        <end position="338"/>
    </location>
</feature>
<feature type="compositionally biased region" description="Basic residues" evidence="1">
    <location>
        <begin position="282"/>
        <end position="292"/>
    </location>
</feature>
<feature type="region of interest" description="Disordered" evidence="1">
    <location>
        <begin position="256"/>
        <end position="403"/>
    </location>
</feature>
<dbReference type="EMBL" id="WWVF01000019">
    <property type="protein sequence ID" value="MZS89525.1"/>
    <property type="molecule type" value="Genomic_DNA"/>
</dbReference>
<gene>
    <name evidence="2" type="ORF">GT712_10690</name>
</gene>